<reference evidence="3" key="1">
    <citation type="journal article" date="2022" name="bioRxiv">
        <title>Sequencing and chromosome-scale assembly of the giantPleurodeles waltlgenome.</title>
        <authorList>
            <person name="Brown T."/>
            <person name="Elewa A."/>
            <person name="Iarovenko S."/>
            <person name="Subramanian E."/>
            <person name="Araus A.J."/>
            <person name="Petzold A."/>
            <person name="Susuki M."/>
            <person name="Suzuki K.-i.T."/>
            <person name="Hayashi T."/>
            <person name="Toyoda A."/>
            <person name="Oliveira C."/>
            <person name="Osipova E."/>
            <person name="Leigh N.D."/>
            <person name="Simon A."/>
            <person name="Yun M.H."/>
        </authorList>
    </citation>
    <scope>NUCLEOTIDE SEQUENCE</scope>
    <source>
        <strain evidence="3">20211129_DDA</strain>
        <tissue evidence="3">Liver</tissue>
    </source>
</reference>
<evidence type="ECO:0000256" key="1">
    <source>
        <dbReference type="SAM" id="Coils"/>
    </source>
</evidence>
<keyword evidence="1" id="KW-0175">Coiled coil</keyword>
<feature type="coiled-coil region" evidence="1">
    <location>
        <begin position="94"/>
        <end position="121"/>
    </location>
</feature>
<evidence type="ECO:0000256" key="2">
    <source>
        <dbReference type="SAM" id="MobiDB-lite"/>
    </source>
</evidence>
<evidence type="ECO:0000313" key="3">
    <source>
        <dbReference type="EMBL" id="KAJ1094095.1"/>
    </source>
</evidence>
<protein>
    <submittedName>
        <fullName evidence="3">Uncharacterized protein</fullName>
    </submittedName>
</protein>
<organism evidence="3 4">
    <name type="scientific">Pleurodeles waltl</name>
    <name type="common">Iberian ribbed newt</name>
    <dbReference type="NCBI Taxonomy" id="8319"/>
    <lineage>
        <taxon>Eukaryota</taxon>
        <taxon>Metazoa</taxon>
        <taxon>Chordata</taxon>
        <taxon>Craniata</taxon>
        <taxon>Vertebrata</taxon>
        <taxon>Euteleostomi</taxon>
        <taxon>Amphibia</taxon>
        <taxon>Batrachia</taxon>
        <taxon>Caudata</taxon>
        <taxon>Salamandroidea</taxon>
        <taxon>Salamandridae</taxon>
        <taxon>Pleurodelinae</taxon>
        <taxon>Pleurodeles</taxon>
    </lineage>
</organism>
<sequence length="235" mass="26345">MGRNKTDRPVASGSGGSCSGRTQKHPNASLAEPLAEHSQRYNDILSAVLDINTIFEPKIDTLRIDMGHLREDHNMLKEQVEATETTVCIMRPSMADATSHIKALQNEVSQLRQHAEDQEGQFRHNNIRMVGLPERKEVPSKDRYPKHSCKMLNKIMGPDICLDALNYILGVTHRTPQRKATSKVLDLALILAKSRLAKRWKSSATPPATGWLSDLRARILAEQRLKWLTCVAAPI</sequence>
<feature type="region of interest" description="Disordered" evidence="2">
    <location>
        <begin position="1"/>
        <end position="26"/>
    </location>
</feature>
<dbReference type="AlphaFoldDB" id="A0AAV7LRA7"/>
<proteinExistence type="predicted"/>
<dbReference type="Proteomes" id="UP001066276">
    <property type="component" value="Chromosome 11"/>
</dbReference>
<name>A0AAV7LRA7_PLEWA</name>
<comment type="caution">
    <text evidence="3">The sequence shown here is derived from an EMBL/GenBank/DDBJ whole genome shotgun (WGS) entry which is preliminary data.</text>
</comment>
<dbReference type="EMBL" id="JANPWB010000015">
    <property type="protein sequence ID" value="KAJ1094095.1"/>
    <property type="molecule type" value="Genomic_DNA"/>
</dbReference>
<keyword evidence="4" id="KW-1185">Reference proteome</keyword>
<accession>A0AAV7LRA7</accession>
<evidence type="ECO:0000313" key="4">
    <source>
        <dbReference type="Proteomes" id="UP001066276"/>
    </source>
</evidence>
<gene>
    <name evidence="3" type="ORF">NDU88_007179</name>
</gene>